<keyword evidence="4 10" id="KW-0028">Amino-acid biosynthesis</keyword>
<comment type="pathway">
    <text evidence="1 10">Amino-acid biosynthesis; L-phenylalanine biosynthesis; phenylpyruvate from prephenate: step 1/1.</text>
</comment>
<dbReference type="EMBL" id="MCHY01000008">
    <property type="protein sequence ID" value="RKD23912.1"/>
    <property type="molecule type" value="Genomic_DNA"/>
</dbReference>
<dbReference type="FunFam" id="3.30.70.260:FF:000012">
    <property type="entry name" value="Prephenate dehydratase"/>
    <property type="match status" value="1"/>
</dbReference>
<dbReference type="GO" id="GO:0005737">
    <property type="term" value="C:cytoplasm"/>
    <property type="evidence" value="ECO:0007669"/>
    <property type="project" value="TreeGrafter"/>
</dbReference>
<dbReference type="SUPFAM" id="SSF55021">
    <property type="entry name" value="ACT-like"/>
    <property type="match status" value="1"/>
</dbReference>
<evidence type="ECO:0000256" key="3">
    <source>
        <dbReference type="ARBA" id="ARBA00021872"/>
    </source>
</evidence>
<dbReference type="InterPro" id="IPR045865">
    <property type="entry name" value="ACT-like_dom_sf"/>
</dbReference>
<dbReference type="UniPathway" id="UPA00121">
    <property type="reaction ID" value="UER00345"/>
</dbReference>
<dbReference type="Pfam" id="PF00800">
    <property type="entry name" value="PDT"/>
    <property type="match status" value="1"/>
</dbReference>
<dbReference type="CDD" id="cd04905">
    <property type="entry name" value="ACT_CM-PDT"/>
    <property type="match status" value="1"/>
</dbReference>
<evidence type="ECO:0000256" key="7">
    <source>
        <dbReference type="ARBA" id="ARBA00023239"/>
    </source>
</evidence>
<protein>
    <recommendedName>
        <fullName evidence="3 10">Prephenate dehydratase</fullName>
        <shortName evidence="10">PDT</shortName>
        <ecNumber evidence="2 10">4.2.1.51</ecNumber>
    </recommendedName>
</protein>
<evidence type="ECO:0000313" key="14">
    <source>
        <dbReference type="Proteomes" id="UP000284219"/>
    </source>
</evidence>
<name>A0A419SIY3_9BACL</name>
<dbReference type="InterPro" id="IPR001086">
    <property type="entry name" value="Preph_deHydtase"/>
</dbReference>
<dbReference type="Proteomes" id="UP000284219">
    <property type="component" value="Unassembled WGS sequence"/>
</dbReference>
<dbReference type="InterPro" id="IPR008242">
    <property type="entry name" value="Chor_mutase/pphenate_deHydtase"/>
</dbReference>
<dbReference type="Gene3D" id="3.40.190.10">
    <property type="entry name" value="Periplasmic binding protein-like II"/>
    <property type="match status" value="2"/>
</dbReference>
<feature type="domain" description="Prephenate dehydratase" evidence="11">
    <location>
        <begin position="4"/>
        <end position="184"/>
    </location>
</feature>
<accession>A0A419SIY3</accession>
<keyword evidence="14" id="KW-1185">Reference proteome</keyword>
<dbReference type="PROSITE" id="PS51671">
    <property type="entry name" value="ACT"/>
    <property type="match status" value="1"/>
</dbReference>
<dbReference type="PIRSF" id="PIRSF001500">
    <property type="entry name" value="Chor_mut_pdt_Ppr"/>
    <property type="match status" value="1"/>
</dbReference>
<dbReference type="PROSITE" id="PS51171">
    <property type="entry name" value="PREPHENATE_DEHYDR_3"/>
    <property type="match status" value="1"/>
</dbReference>
<evidence type="ECO:0000256" key="6">
    <source>
        <dbReference type="ARBA" id="ARBA00023222"/>
    </source>
</evidence>
<dbReference type="RefSeq" id="WP_120189142.1">
    <property type="nucleotide sequence ID" value="NZ_MCHY01000008.1"/>
</dbReference>
<keyword evidence="7 10" id="KW-0456">Lyase</keyword>
<comment type="caution">
    <text evidence="13">The sequence shown here is derived from an EMBL/GenBank/DDBJ whole genome shotgun (WGS) entry which is preliminary data.</text>
</comment>
<dbReference type="PANTHER" id="PTHR21022:SF19">
    <property type="entry name" value="PREPHENATE DEHYDRATASE-RELATED"/>
    <property type="match status" value="1"/>
</dbReference>
<evidence type="ECO:0000256" key="4">
    <source>
        <dbReference type="ARBA" id="ARBA00022605"/>
    </source>
</evidence>
<dbReference type="OrthoDB" id="9802281at2"/>
<dbReference type="AlphaFoldDB" id="A0A419SIY3"/>
<dbReference type="GO" id="GO:0009094">
    <property type="term" value="P:L-phenylalanine biosynthetic process"/>
    <property type="evidence" value="ECO:0007669"/>
    <property type="project" value="UniProtKB-UniPathway"/>
</dbReference>
<reference evidence="13 14" key="1">
    <citation type="submission" date="2016-08" db="EMBL/GenBank/DDBJ databases">
        <title>Novel Firmicute Genomes.</title>
        <authorList>
            <person name="Poppleton D.I."/>
            <person name="Gribaldo S."/>
        </authorList>
    </citation>
    <scope>NUCLEOTIDE SEQUENCE [LARGE SCALE GENOMIC DNA]</scope>
    <source>
        <strain evidence="13 14">RAOx-1</strain>
    </source>
</reference>
<evidence type="ECO:0000256" key="9">
    <source>
        <dbReference type="PIRSR" id="PIRSR001500-2"/>
    </source>
</evidence>
<keyword evidence="5 10" id="KW-0057">Aromatic amino acid biosynthesis</keyword>
<evidence type="ECO:0000256" key="5">
    <source>
        <dbReference type="ARBA" id="ARBA00023141"/>
    </source>
</evidence>
<evidence type="ECO:0000256" key="2">
    <source>
        <dbReference type="ARBA" id="ARBA00013147"/>
    </source>
</evidence>
<dbReference type="InterPro" id="IPR002912">
    <property type="entry name" value="ACT_dom"/>
</dbReference>
<evidence type="ECO:0000256" key="8">
    <source>
        <dbReference type="ARBA" id="ARBA00047848"/>
    </source>
</evidence>
<dbReference type="PANTHER" id="PTHR21022">
    <property type="entry name" value="PREPHENATE DEHYDRATASE P PROTEIN"/>
    <property type="match status" value="1"/>
</dbReference>
<feature type="domain" description="ACT" evidence="12">
    <location>
        <begin position="199"/>
        <end position="276"/>
    </location>
</feature>
<organism evidence="13 14">
    <name type="scientific">Ammoniphilus oxalaticus</name>
    <dbReference type="NCBI Taxonomy" id="66863"/>
    <lineage>
        <taxon>Bacteria</taxon>
        <taxon>Bacillati</taxon>
        <taxon>Bacillota</taxon>
        <taxon>Bacilli</taxon>
        <taxon>Bacillales</taxon>
        <taxon>Paenibacillaceae</taxon>
        <taxon>Aneurinibacillus group</taxon>
        <taxon>Ammoniphilus</taxon>
    </lineage>
</organism>
<dbReference type="InterPro" id="IPR018528">
    <property type="entry name" value="Preph_deHydtase_CS"/>
</dbReference>
<dbReference type="CDD" id="cd13633">
    <property type="entry name" value="PBP2_Sa-PDT_like"/>
    <property type="match status" value="1"/>
</dbReference>
<dbReference type="Gene3D" id="3.30.70.260">
    <property type="match status" value="1"/>
</dbReference>
<evidence type="ECO:0000259" key="11">
    <source>
        <dbReference type="PROSITE" id="PS51171"/>
    </source>
</evidence>
<comment type="catalytic activity">
    <reaction evidence="8 10">
        <text>prephenate + H(+) = 3-phenylpyruvate + CO2 + H2O</text>
        <dbReference type="Rhea" id="RHEA:21648"/>
        <dbReference type="ChEBI" id="CHEBI:15377"/>
        <dbReference type="ChEBI" id="CHEBI:15378"/>
        <dbReference type="ChEBI" id="CHEBI:16526"/>
        <dbReference type="ChEBI" id="CHEBI:18005"/>
        <dbReference type="ChEBI" id="CHEBI:29934"/>
        <dbReference type="EC" id="4.2.1.51"/>
    </reaction>
</comment>
<dbReference type="PROSITE" id="PS00858">
    <property type="entry name" value="PREPHENATE_DEHYDR_2"/>
    <property type="match status" value="1"/>
</dbReference>
<dbReference type="EC" id="4.2.1.51" evidence="2 10"/>
<evidence type="ECO:0000313" key="13">
    <source>
        <dbReference type="EMBL" id="RKD23912.1"/>
    </source>
</evidence>
<proteinExistence type="predicted"/>
<dbReference type="GO" id="GO:0004664">
    <property type="term" value="F:prephenate dehydratase activity"/>
    <property type="evidence" value="ECO:0007669"/>
    <property type="project" value="UniProtKB-UniRule"/>
</dbReference>
<evidence type="ECO:0000259" key="12">
    <source>
        <dbReference type="PROSITE" id="PS51671"/>
    </source>
</evidence>
<dbReference type="SUPFAM" id="SSF53850">
    <property type="entry name" value="Periplasmic binding protein-like II"/>
    <property type="match status" value="1"/>
</dbReference>
<gene>
    <name evidence="10" type="primary">pheA</name>
    <name evidence="13" type="ORF">BEP19_05655</name>
</gene>
<dbReference type="NCBIfam" id="NF008865">
    <property type="entry name" value="PRK11898.1"/>
    <property type="match status" value="1"/>
</dbReference>
<sequence length="286" mass="32160">MDRKVAFLGPIGTFSEEAARFFFEDRSASFIPFSSIPNVLESLARGDVEFAVVPIENSIEGTVNLAMDWLVHRIDVPIRGELAYPISQHLMGAQQIELEQIEKVLSHPQAIAQSRLFLQEHLPNVEIEYTKSTAEAVQLVSENPDKRWAAIGNRLSQQIYPVHFLRESIQEQSNNYTRFLLVSSEKLEGKATDREKTTVLVTLPSDFPGALHQVLAAFAWRKINLSRIESRPTKTGLGNYHFIIDIEQKMDDILLPGAFAEMEALGCQVRNLGSYPCYVKQVTVGS</sequence>
<feature type="site" description="Essential for prephenate dehydratase activity" evidence="9">
    <location>
        <position position="177"/>
    </location>
</feature>
<keyword evidence="6 10" id="KW-0584">Phenylalanine biosynthesis</keyword>
<evidence type="ECO:0000256" key="1">
    <source>
        <dbReference type="ARBA" id="ARBA00004741"/>
    </source>
</evidence>
<evidence type="ECO:0000256" key="10">
    <source>
        <dbReference type="RuleBase" id="RU361254"/>
    </source>
</evidence>
<dbReference type="Pfam" id="PF01842">
    <property type="entry name" value="ACT"/>
    <property type="match status" value="1"/>
</dbReference>
<dbReference type="FunFam" id="3.40.190.10:FF:000034">
    <property type="entry name" value="Chorismate mutase/prephenate dehydratase"/>
    <property type="match status" value="1"/>
</dbReference>